<gene>
    <name evidence="3" type="ORF">BBK14_02675</name>
</gene>
<organism evidence="3 4">
    <name type="scientific">Parafrankia soli</name>
    <dbReference type="NCBI Taxonomy" id="2599596"/>
    <lineage>
        <taxon>Bacteria</taxon>
        <taxon>Bacillati</taxon>
        <taxon>Actinomycetota</taxon>
        <taxon>Actinomycetes</taxon>
        <taxon>Frankiales</taxon>
        <taxon>Frankiaceae</taxon>
        <taxon>Parafrankia</taxon>
    </lineage>
</organism>
<keyword evidence="4" id="KW-1185">Reference proteome</keyword>
<sequence>MTHRTARLPAPPGRARRLRYHRNSRGELWVNVTSSHLVLPDYVNLDPAFSPGLVAAYPALRRMSDLTRLLRASRTLRLLRRGCAAGWRSARRPRLAAVVARLAPRPRPSPRPRPRRRDLPAGPRGGRGWTIREQWEAREVAVVARHDPRAALPLDDDSVDHLLCAHVLQELPPPAMRRALEEYARVLRPGGTLHVVLPDLRYAVDRYVRGEIDADELVAWQRLRSPGEERGAGRLGLPRRGNARHPTSPVNRWHYDAHTAERRLVGAGFKIASGTSASGTSPSSPVYREDPGSLHLVAVRA</sequence>
<comment type="caution">
    <text evidence="3">The sequence shown here is derived from an EMBL/GenBank/DDBJ whole genome shotgun (WGS) entry which is preliminary data.</text>
</comment>
<keyword evidence="3" id="KW-0808">Transferase</keyword>
<dbReference type="Proteomes" id="UP000179769">
    <property type="component" value="Unassembled WGS sequence"/>
</dbReference>
<evidence type="ECO:0000313" key="3">
    <source>
        <dbReference type="EMBL" id="OHV37375.1"/>
    </source>
</evidence>
<dbReference type="EMBL" id="MAXA01000113">
    <property type="protein sequence ID" value="OHV37375.1"/>
    <property type="molecule type" value="Genomic_DNA"/>
</dbReference>
<dbReference type="GO" id="GO:0032259">
    <property type="term" value="P:methylation"/>
    <property type="evidence" value="ECO:0007669"/>
    <property type="project" value="UniProtKB-KW"/>
</dbReference>
<dbReference type="CDD" id="cd02440">
    <property type="entry name" value="AdoMet_MTases"/>
    <property type="match status" value="1"/>
</dbReference>
<dbReference type="AlphaFoldDB" id="A0A1S1QVT1"/>
<name>A0A1S1QVT1_9ACTN</name>
<dbReference type="RefSeq" id="WP_071061770.1">
    <property type="nucleotide sequence ID" value="NZ_MAXA01000113.1"/>
</dbReference>
<evidence type="ECO:0000313" key="4">
    <source>
        <dbReference type="Proteomes" id="UP000179769"/>
    </source>
</evidence>
<protein>
    <submittedName>
        <fullName evidence="3">Methyltransferase type 11</fullName>
    </submittedName>
</protein>
<evidence type="ECO:0000259" key="2">
    <source>
        <dbReference type="Pfam" id="PF08241"/>
    </source>
</evidence>
<dbReference type="InterPro" id="IPR013216">
    <property type="entry name" value="Methyltransf_11"/>
</dbReference>
<dbReference type="SUPFAM" id="SSF53335">
    <property type="entry name" value="S-adenosyl-L-methionine-dependent methyltransferases"/>
    <property type="match status" value="1"/>
</dbReference>
<proteinExistence type="predicted"/>
<feature type="domain" description="Methyltransferase type 11" evidence="2">
    <location>
        <begin position="150"/>
        <end position="193"/>
    </location>
</feature>
<evidence type="ECO:0000256" key="1">
    <source>
        <dbReference type="SAM" id="MobiDB-lite"/>
    </source>
</evidence>
<dbReference type="OrthoDB" id="9810247at2"/>
<dbReference type="Gene3D" id="3.40.50.150">
    <property type="entry name" value="Vaccinia Virus protein VP39"/>
    <property type="match status" value="1"/>
</dbReference>
<dbReference type="Pfam" id="PF08241">
    <property type="entry name" value="Methyltransf_11"/>
    <property type="match status" value="1"/>
</dbReference>
<feature type="region of interest" description="Disordered" evidence="1">
    <location>
        <begin position="229"/>
        <end position="251"/>
    </location>
</feature>
<dbReference type="InterPro" id="IPR029063">
    <property type="entry name" value="SAM-dependent_MTases_sf"/>
</dbReference>
<dbReference type="GO" id="GO:0008757">
    <property type="term" value="F:S-adenosylmethionine-dependent methyltransferase activity"/>
    <property type="evidence" value="ECO:0007669"/>
    <property type="project" value="InterPro"/>
</dbReference>
<feature type="region of interest" description="Disordered" evidence="1">
    <location>
        <begin position="102"/>
        <end position="127"/>
    </location>
</feature>
<accession>A0A1S1QVT1</accession>
<keyword evidence="3" id="KW-0489">Methyltransferase</keyword>
<reference evidence="4" key="1">
    <citation type="submission" date="2016-07" db="EMBL/GenBank/DDBJ databases">
        <title>Frankia sp. NRRL B-16219 Genome sequencing.</title>
        <authorList>
            <person name="Ghodhbane-Gtari F."/>
            <person name="Swanson E."/>
            <person name="Gueddou A."/>
            <person name="Louati M."/>
            <person name="Nouioui I."/>
            <person name="Hezbri K."/>
            <person name="Abebe-Akele F."/>
            <person name="Simpson S."/>
            <person name="Morris K."/>
            <person name="Thomas K."/>
            <person name="Gtari M."/>
            <person name="Tisa L.S."/>
        </authorList>
    </citation>
    <scope>NUCLEOTIDE SEQUENCE [LARGE SCALE GENOMIC DNA]</scope>
    <source>
        <strain evidence="4">NRRL B-16219</strain>
    </source>
</reference>